<dbReference type="Pfam" id="PF04972">
    <property type="entry name" value="BON"/>
    <property type="match status" value="1"/>
</dbReference>
<dbReference type="Gene3D" id="3.30.1340.30">
    <property type="match status" value="1"/>
</dbReference>
<protein>
    <submittedName>
        <fullName evidence="3">CBS domain-containing protein</fullName>
    </submittedName>
</protein>
<dbReference type="CDD" id="cd04586">
    <property type="entry name" value="CBS_pair_BON_assoc"/>
    <property type="match status" value="1"/>
</dbReference>
<dbReference type="InterPro" id="IPR000644">
    <property type="entry name" value="CBS_dom"/>
</dbReference>
<dbReference type="Pfam" id="PF00571">
    <property type="entry name" value="CBS"/>
    <property type="match status" value="2"/>
</dbReference>
<dbReference type="Proteomes" id="UP000676079">
    <property type="component" value="Chromosome"/>
</dbReference>
<dbReference type="SUPFAM" id="SSF54631">
    <property type="entry name" value="CBS-domain pair"/>
    <property type="match status" value="1"/>
</dbReference>
<dbReference type="RefSeq" id="WP_220561846.1">
    <property type="nucleotide sequence ID" value="NZ_CP074133.1"/>
</dbReference>
<keyword evidence="1" id="KW-0129">CBS domain</keyword>
<dbReference type="InterPro" id="IPR046342">
    <property type="entry name" value="CBS_dom_sf"/>
</dbReference>
<dbReference type="InterPro" id="IPR051257">
    <property type="entry name" value="Diverse_CBS-Domain"/>
</dbReference>
<feature type="domain" description="CBS" evidence="2">
    <location>
        <begin position="11"/>
        <end position="59"/>
    </location>
</feature>
<proteinExistence type="predicted"/>
<dbReference type="Gene3D" id="3.10.580.10">
    <property type="entry name" value="CBS-domain"/>
    <property type="match status" value="1"/>
</dbReference>
<evidence type="ECO:0000259" key="2">
    <source>
        <dbReference type="SMART" id="SM00116"/>
    </source>
</evidence>
<name>A0ABX8BF21_9ACTN</name>
<sequence length="233" mass="25116">MRTVQDVMTTEVFSVTEDADYRDVASALVERRVGALPVTDAGGHVVGVVSEEDLLHKEEFAGGDYRPPVRARLRARTGAGGNAADKAEARSAGGLMTSPAITVSPDRSVVAAARSMERHGIGHLPVVDGGGHLIGIVGRRDLLSVFIREDDDIAEEARDQIAEALRPVRVQDPVVDVADGVVKLSGTVEHRSEAQAMIRRIRGVEGVVAVESDLRWRVDDIVPEYVRWRSGTP</sequence>
<evidence type="ECO:0000313" key="3">
    <source>
        <dbReference type="EMBL" id="QUX20649.1"/>
    </source>
</evidence>
<organism evidence="3 4">
    <name type="scientific">Nocardiopsis changdeensis</name>
    <dbReference type="NCBI Taxonomy" id="2831969"/>
    <lineage>
        <taxon>Bacteria</taxon>
        <taxon>Bacillati</taxon>
        <taxon>Actinomycetota</taxon>
        <taxon>Actinomycetes</taxon>
        <taxon>Streptosporangiales</taxon>
        <taxon>Nocardiopsidaceae</taxon>
        <taxon>Nocardiopsis</taxon>
    </lineage>
</organism>
<gene>
    <name evidence="3" type="ORF">KGD84_19330</name>
</gene>
<evidence type="ECO:0000256" key="1">
    <source>
        <dbReference type="ARBA" id="ARBA00023122"/>
    </source>
</evidence>
<accession>A0ABX8BF21</accession>
<dbReference type="InterPro" id="IPR017080">
    <property type="entry name" value="UCP036990_CBS_BON"/>
</dbReference>
<dbReference type="EMBL" id="CP074133">
    <property type="protein sequence ID" value="QUX20649.1"/>
    <property type="molecule type" value="Genomic_DNA"/>
</dbReference>
<keyword evidence="4" id="KW-1185">Reference proteome</keyword>
<reference evidence="3 4" key="1">
    <citation type="submission" date="2021-05" db="EMBL/GenBank/DDBJ databases">
        <title>Direct Submission.</title>
        <authorList>
            <person name="Li K."/>
            <person name="Gao J."/>
        </authorList>
    </citation>
    <scope>NUCLEOTIDE SEQUENCE [LARGE SCALE GENOMIC DNA]</scope>
    <source>
        <strain evidence="3 4">Mg02</strain>
    </source>
</reference>
<dbReference type="PANTHER" id="PTHR43080">
    <property type="entry name" value="CBS DOMAIN-CONTAINING PROTEIN CBSX3, MITOCHONDRIAL"/>
    <property type="match status" value="1"/>
</dbReference>
<evidence type="ECO:0000313" key="4">
    <source>
        <dbReference type="Proteomes" id="UP000676079"/>
    </source>
</evidence>
<dbReference type="SMART" id="SM00116">
    <property type="entry name" value="CBS"/>
    <property type="match status" value="2"/>
</dbReference>
<dbReference type="InterPro" id="IPR007055">
    <property type="entry name" value="BON_dom"/>
</dbReference>
<dbReference type="PANTHER" id="PTHR43080:SF29">
    <property type="entry name" value="OS02G0818000 PROTEIN"/>
    <property type="match status" value="1"/>
</dbReference>
<dbReference type="PIRSF" id="PIRSF036990">
    <property type="entry name" value="UCP036990_CBS_BON"/>
    <property type="match status" value="1"/>
</dbReference>
<feature type="domain" description="CBS" evidence="2">
    <location>
        <begin position="99"/>
        <end position="147"/>
    </location>
</feature>